<proteinExistence type="predicted"/>
<evidence type="ECO:0000313" key="1">
    <source>
        <dbReference type="EMBL" id="KAF3075969.1"/>
    </source>
</evidence>
<dbReference type="Proteomes" id="UP000801864">
    <property type="component" value="Unassembled WGS sequence"/>
</dbReference>
<dbReference type="EMBL" id="QLNT01000002">
    <property type="protein sequence ID" value="KAF3075969.1"/>
    <property type="molecule type" value="Genomic_DNA"/>
</dbReference>
<dbReference type="AlphaFoldDB" id="A0A9P4XP73"/>
<name>A0A9P4XP73_9HYPO</name>
<protein>
    <submittedName>
        <fullName evidence="1">Uncharacterized protein</fullName>
    </submittedName>
</protein>
<organism evidence="1 2">
    <name type="scientific">Trichoderma lentiforme</name>
    <dbReference type="NCBI Taxonomy" id="1567552"/>
    <lineage>
        <taxon>Eukaryota</taxon>
        <taxon>Fungi</taxon>
        <taxon>Dikarya</taxon>
        <taxon>Ascomycota</taxon>
        <taxon>Pezizomycotina</taxon>
        <taxon>Sordariomycetes</taxon>
        <taxon>Hypocreomycetidae</taxon>
        <taxon>Hypocreales</taxon>
        <taxon>Hypocreaceae</taxon>
        <taxon>Trichoderma</taxon>
    </lineage>
</organism>
<reference evidence="1 2" key="1">
    <citation type="submission" date="2018-06" db="EMBL/GenBank/DDBJ databases">
        <title>Genome analysis of cellulolytic fungus Trichoderma lentiforme CFAM-422.</title>
        <authorList>
            <person name="Steindorff A.S."/>
            <person name="Formighieri E.F."/>
            <person name="Midorikawa G.E.O."/>
            <person name="Tamietti M.S."/>
            <person name="Ramos E.Z."/>
            <person name="Silva A.S."/>
            <person name="Bon E.P.S."/>
            <person name="Mendes T.D."/>
            <person name="Damaso M.C.T."/>
            <person name="Favaro L.C.L."/>
        </authorList>
    </citation>
    <scope>NUCLEOTIDE SEQUENCE [LARGE SCALE GENOMIC DNA]</scope>
    <source>
        <strain evidence="1 2">CFAM-422</strain>
    </source>
</reference>
<comment type="caution">
    <text evidence="1">The sequence shown here is derived from an EMBL/GenBank/DDBJ whole genome shotgun (WGS) entry which is preliminary data.</text>
</comment>
<keyword evidence="2" id="KW-1185">Reference proteome</keyword>
<sequence length="62" mass="6545">MTLSAGIFYDEAGGYTGCTLDEIIQAMVFGGAVAGCTNMVEGPDAYFSLATAWIWTALQTSR</sequence>
<evidence type="ECO:0000313" key="2">
    <source>
        <dbReference type="Proteomes" id="UP000801864"/>
    </source>
</evidence>
<accession>A0A9P4XP73</accession>
<gene>
    <name evidence="1" type="ORF">CFAM422_001673</name>
</gene>